<keyword evidence="2" id="KW-1185">Reference proteome</keyword>
<dbReference type="InterPro" id="IPR052863">
    <property type="entry name" value="RNase_H2_subunit_C"/>
</dbReference>
<evidence type="ECO:0000313" key="1">
    <source>
        <dbReference type="EMBL" id="CAJ0940407.1"/>
    </source>
</evidence>
<reference evidence="1" key="1">
    <citation type="submission" date="2023-07" db="EMBL/GenBank/DDBJ databases">
        <authorList>
            <person name="Stuckert A."/>
        </authorList>
    </citation>
    <scope>NUCLEOTIDE SEQUENCE</scope>
</reference>
<dbReference type="Gene3D" id="2.40.128.680">
    <property type="match status" value="1"/>
</dbReference>
<dbReference type="PANTHER" id="PTHR47063:SF1">
    <property type="entry name" value="RIBONUCLEASE H2 SUBUNIT C"/>
    <property type="match status" value="1"/>
</dbReference>
<protein>
    <submittedName>
        <fullName evidence="1">Uncharacterized protein</fullName>
    </submittedName>
</protein>
<sequence length="173" mass="19059">MCDIISCVPDVGGSVYLYWLWLSTTWSADMTDAPSAPLARLEVGALPSAPREPLHLLPCQIQRRGAANVSEFFTPAVREAPGGKEVSFRGRMLRGQEVSVPAGYMGIVLKEDHKPCSEEEDRCLNVRSTFQSFTQWNLETPPSADDVLVMSLAWPEIASAIHSGGYRVQFFSP</sequence>
<accession>A0ABN9LF56</accession>
<dbReference type="Proteomes" id="UP001176940">
    <property type="component" value="Unassembled WGS sequence"/>
</dbReference>
<proteinExistence type="predicted"/>
<dbReference type="CDD" id="cd09271">
    <property type="entry name" value="RNase_H2-C"/>
    <property type="match status" value="1"/>
</dbReference>
<organism evidence="1 2">
    <name type="scientific">Ranitomeya imitator</name>
    <name type="common">mimic poison frog</name>
    <dbReference type="NCBI Taxonomy" id="111125"/>
    <lineage>
        <taxon>Eukaryota</taxon>
        <taxon>Metazoa</taxon>
        <taxon>Chordata</taxon>
        <taxon>Craniata</taxon>
        <taxon>Vertebrata</taxon>
        <taxon>Euteleostomi</taxon>
        <taxon>Amphibia</taxon>
        <taxon>Batrachia</taxon>
        <taxon>Anura</taxon>
        <taxon>Neobatrachia</taxon>
        <taxon>Hyloidea</taxon>
        <taxon>Dendrobatidae</taxon>
        <taxon>Dendrobatinae</taxon>
        <taxon>Ranitomeya</taxon>
    </lineage>
</organism>
<gene>
    <name evidence="1" type="ORF">RIMI_LOCUS8559998</name>
</gene>
<dbReference type="Pfam" id="PF08615">
    <property type="entry name" value="RNase_H2_suC"/>
    <property type="match status" value="1"/>
</dbReference>
<name>A0ABN9LF56_9NEOB</name>
<dbReference type="EMBL" id="CAUEEQ010017078">
    <property type="protein sequence ID" value="CAJ0940407.1"/>
    <property type="molecule type" value="Genomic_DNA"/>
</dbReference>
<comment type="caution">
    <text evidence="1">The sequence shown here is derived from an EMBL/GenBank/DDBJ whole genome shotgun (WGS) entry which is preliminary data.</text>
</comment>
<evidence type="ECO:0000313" key="2">
    <source>
        <dbReference type="Proteomes" id="UP001176940"/>
    </source>
</evidence>
<dbReference type="InterPro" id="IPR013924">
    <property type="entry name" value="RNase_H2_suC"/>
</dbReference>
<dbReference type="PANTHER" id="PTHR47063">
    <property type="entry name" value="RIBONUCLEASE H2 SUBUNIT C"/>
    <property type="match status" value="1"/>
</dbReference>